<name>A0ABU5QCS3_9BACT</name>
<keyword evidence="3" id="KW-1185">Reference proteome</keyword>
<dbReference type="PROSITE" id="PS51257">
    <property type="entry name" value="PROKAR_LIPOPROTEIN"/>
    <property type="match status" value="1"/>
</dbReference>
<evidence type="ECO:0000256" key="1">
    <source>
        <dbReference type="SAM" id="Phobius"/>
    </source>
</evidence>
<evidence type="ECO:0000313" key="3">
    <source>
        <dbReference type="Proteomes" id="UP001302949"/>
    </source>
</evidence>
<keyword evidence="1" id="KW-0472">Membrane</keyword>
<gene>
    <name evidence="2" type="ORF">VB248_15965</name>
</gene>
<dbReference type="RefSeq" id="WP_323297799.1">
    <property type="nucleotide sequence ID" value="NZ_JAYFUM010000019.1"/>
</dbReference>
<evidence type="ECO:0008006" key="4">
    <source>
        <dbReference type="Google" id="ProtNLM"/>
    </source>
</evidence>
<keyword evidence="1" id="KW-0812">Transmembrane</keyword>
<reference evidence="2 3" key="1">
    <citation type="submission" date="2023-12" db="EMBL/GenBank/DDBJ databases">
        <title>Novel species of the genus Arcicella isolated from rivers.</title>
        <authorList>
            <person name="Lu H."/>
        </authorList>
    </citation>
    <scope>NUCLEOTIDE SEQUENCE [LARGE SCALE GENOMIC DNA]</scope>
    <source>
        <strain evidence="2 3">KCTC 23307</strain>
    </source>
</reference>
<comment type="caution">
    <text evidence="2">The sequence shown here is derived from an EMBL/GenBank/DDBJ whole genome shotgun (WGS) entry which is preliminary data.</text>
</comment>
<proteinExistence type="predicted"/>
<evidence type="ECO:0000313" key="2">
    <source>
        <dbReference type="EMBL" id="MEA5140646.1"/>
    </source>
</evidence>
<accession>A0ABU5QCS3</accession>
<dbReference type="Proteomes" id="UP001302949">
    <property type="component" value="Unassembled WGS sequence"/>
</dbReference>
<dbReference type="EMBL" id="JAYFUM010000019">
    <property type="protein sequence ID" value="MEA5140646.1"/>
    <property type="molecule type" value="Genomic_DNA"/>
</dbReference>
<feature type="transmembrane region" description="Helical" evidence="1">
    <location>
        <begin position="6"/>
        <end position="25"/>
    </location>
</feature>
<keyword evidence="1" id="KW-1133">Transmembrane helix</keyword>
<protein>
    <recommendedName>
        <fullName evidence="4">Lipoprotein</fullName>
    </recommendedName>
</protein>
<organism evidence="2 3">
    <name type="scientific">Arcicella rigui</name>
    <dbReference type="NCBI Taxonomy" id="797020"/>
    <lineage>
        <taxon>Bacteria</taxon>
        <taxon>Pseudomonadati</taxon>
        <taxon>Bacteroidota</taxon>
        <taxon>Cytophagia</taxon>
        <taxon>Cytophagales</taxon>
        <taxon>Flectobacillaceae</taxon>
        <taxon>Arcicella</taxon>
    </lineage>
</organism>
<sequence>MKFNQIIYSCFFILVCFGFTGCLWAKRCPEKSCRVSVEHKHEGGVFRPRAAFSWVSTKKHWPWSAVAGKNKYNAKKDKKSKKPKFKYLLPGERVNFDKN</sequence>